<dbReference type="PANTHER" id="PTHR12360:SF12">
    <property type="entry name" value="TRANSCRIPTIONAL REPRESSOR NF-X1"/>
    <property type="match status" value="1"/>
</dbReference>
<keyword evidence="8" id="KW-0804">Transcription</keyword>
<dbReference type="InterPro" id="IPR034078">
    <property type="entry name" value="NFX1_fam"/>
</dbReference>
<evidence type="ECO:0000256" key="7">
    <source>
        <dbReference type="ARBA" id="ARBA00023015"/>
    </source>
</evidence>
<keyword evidence="6" id="KW-0862">Zinc</keyword>
<evidence type="ECO:0000313" key="14">
    <source>
        <dbReference type="EMBL" id="GAA48912.1"/>
    </source>
</evidence>
<evidence type="ECO:0000256" key="10">
    <source>
        <dbReference type="PROSITE-ProRule" id="PRU00175"/>
    </source>
</evidence>
<evidence type="ECO:0000256" key="3">
    <source>
        <dbReference type="ARBA" id="ARBA00022723"/>
    </source>
</evidence>
<dbReference type="InterPro" id="IPR036867">
    <property type="entry name" value="R3H_dom_sf"/>
</dbReference>
<accession>G7Y7H7</accession>
<dbReference type="InterPro" id="IPR000967">
    <property type="entry name" value="Znf_NFX1"/>
</dbReference>
<dbReference type="GO" id="GO:0008270">
    <property type="term" value="F:zinc ion binding"/>
    <property type="evidence" value="ECO:0007669"/>
    <property type="project" value="UniProtKB-KW"/>
</dbReference>
<organism evidence="14 15">
    <name type="scientific">Clonorchis sinensis</name>
    <name type="common">Chinese liver fluke</name>
    <dbReference type="NCBI Taxonomy" id="79923"/>
    <lineage>
        <taxon>Eukaryota</taxon>
        <taxon>Metazoa</taxon>
        <taxon>Spiralia</taxon>
        <taxon>Lophotrochozoa</taxon>
        <taxon>Platyhelminthes</taxon>
        <taxon>Trematoda</taxon>
        <taxon>Digenea</taxon>
        <taxon>Opisthorchiida</taxon>
        <taxon>Opisthorchiata</taxon>
        <taxon>Opisthorchiidae</taxon>
        <taxon>Clonorchis</taxon>
    </lineage>
</organism>
<feature type="domain" description="RING-type" evidence="12">
    <location>
        <begin position="833"/>
        <end position="891"/>
    </location>
</feature>
<feature type="compositionally biased region" description="Polar residues" evidence="11">
    <location>
        <begin position="481"/>
        <end position="490"/>
    </location>
</feature>
<dbReference type="SMART" id="SM00393">
    <property type="entry name" value="R3H"/>
    <property type="match status" value="1"/>
</dbReference>
<dbReference type="Proteomes" id="UP000008909">
    <property type="component" value="Unassembled WGS sequence"/>
</dbReference>
<evidence type="ECO:0000256" key="9">
    <source>
        <dbReference type="ARBA" id="ARBA00023242"/>
    </source>
</evidence>
<dbReference type="PROSITE" id="PS51061">
    <property type="entry name" value="R3H"/>
    <property type="match status" value="1"/>
</dbReference>
<reference key="2">
    <citation type="submission" date="2011-10" db="EMBL/GenBank/DDBJ databases">
        <title>The genome and transcriptome sequence of Clonorchis sinensis provide insights into the carcinogenic liver fluke.</title>
        <authorList>
            <person name="Wang X."/>
            <person name="Huang Y."/>
            <person name="Chen W."/>
            <person name="Liu H."/>
            <person name="Guo L."/>
            <person name="Chen Y."/>
            <person name="Luo F."/>
            <person name="Zhou W."/>
            <person name="Sun J."/>
            <person name="Mao Q."/>
            <person name="Liang P."/>
            <person name="Zhou C."/>
            <person name="Tian Y."/>
            <person name="Men J."/>
            <person name="Lv X."/>
            <person name="Huang L."/>
            <person name="Zhou J."/>
            <person name="Hu Y."/>
            <person name="Li R."/>
            <person name="Zhang F."/>
            <person name="Lei H."/>
            <person name="Li X."/>
            <person name="Hu X."/>
            <person name="Liang C."/>
            <person name="Xu J."/>
            <person name="Wu Z."/>
            <person name="Yu X."/>
        </authorList>
    </citation>
    <scope>NUCLEOTIDE SEQUENCE</scope>
    <source>
        <strain>Henan</strain>
    </source>
</reference>
<evidence type="ECO:0000259" key="13">
    <source>
        <dbReference type="PROSITE" id="PS51061"/>
    </source>
</evidence>
<gene>
    <name evidence="14" type="ORF">CLF_102209</name>
</gene>
<evidence type="ECO:0000256" key="4">
    <source>
        <dbReference type="ARBA" id="ARBA00022737"/>
    </source>
</evidence>
<dbReference type="SMART" id="SM00438">
    <property type="entry name" value="ZnF_NFX"/>
    <property type="match status" value="9"/>
</dbReference>
<comment type="subcellular location">
    <subcellularLocation>
        <location evidence="1">Nucleus</location>
    </subcellularLocation>
</comment>
<dbReference type="Pfam" id="PF01424">
    <property type="entry name" value="R3H"/>
    <property type="match status" value="1"/>
</dbReference>
<dbReference type="GO" id="GO:0000981">
    <property type="term" value="F:DNA-binding transcription factor activity, RNA polymerase II-specific"/>
    <property type="evidence" value="ECO:0007669"/>
    <property type="project" value="TreeGrafter"/>
</dbReference>
<evidence type="ECO:0000259" key="12">
    <source>
        <dbReference type="PROSITE" id="PS50089"/>
    </source>
</evidence>
<dbReference type="SUPFAM" id="SSF82708">
    <property type="entry name" value="R3H domain"/>
    <property type="match status" value="1"/>
</dbReference>
<feature type="compositionally biased region" description="Polar residues" evidence="11">
    <location>
        <begin position="540"/>
        <end position="554"/>
    </location>
</feature>
<dbReference type="GO" id="GO:0000977">
    <property type="term" value="F:RNA polymerase II transcription regulatory region sequence-specific DNA binding"/>
    <property type="evidence" value="ECO:0007669"/>
    <property type="project" value="TreeGrafter"/>
</dbReference>
<dbReference type="GO" id="GO:0005634">
    <property type="term" value="C:nucleus"/>
    <property type="evidence" value="ECO:0007669"/>
    <property type="project" value="UniProtKB-SubCell"/>
</dbReference>
<evidence type="ECO:0000256" key="5">
    <source>
        <dbReference type="ARBA" id="ARBA00022771"/>
    </source>
</evidence>
<feature type="region of interest" description="Disordered" evidence="11">
    <location>
        <begin position="431"/>
        <end position="573"/>
    </location>
</feature>
<keyword evidence="4" id="KW-0677">Repeat</keyword>
<dbReference type="PANTHER" id="PTHR12360">
    <property type="entry name" value="NUCLEAR TRANSCRIPTION FACTOR, X-BOX BINDING 1 NFX1"/>
    <property type="match status" value="1"/>
</dbReference>
<dbReference type="Gene3D" id="3.30.1370.50">
    <property type="entry name" value="R3H-like domain"/>
    <property type="match status" value="1"/>
</dbReference>
<dbReference type="Pfam" id="PF01422">
    <property type="entry name" value="zf-NF-X1"/>
    <property type="match status" value="8"/>
</dbReference>
<dbReference type="SUPFAM" id="SSF57850">
    <property type="entry name" value="RING/U-box"/>
    <property type="match status" value="1"/>
</dbReference>
<dbReference type="EMBL" id="DF142917">
    <property type="protein sequence ID" value="GAA48912.1"/>
    <property type="molecule type" value="Genomic_DNA"/>
</dbReference>
<dbReference type="GO" id="GO:0000122">
    <property type="term" value="P:negative regulation of transcription by RNA polymerase II"/>
    <property type="evidence" value="ECO:0007669"/>
    <property type="project" value="TreeGrafter"/>
</dbReference>
<evidence type="ECO:0000256" key="11">
    <source>
        <dbReference type="SAM" id="MobiDB-lite"/>
    </source>
</evidence>
<dbReference type="PROSITE" id="PS50089">
    <property type="entry name" value="ZF_RING_2"/>
    <property type="match status" value="1"/>
</dbReference>
<comment type="similarity">
    <text evidence="2">Belongs to the NFX1 family.</text>
</comment>
<dbReference type="CDD" id="cd06008">
    <property type="entry name" value="NF-X1-zinc-finger"/>
    <property type="match status" value="6"/>
</dbReference>
<feature type="compositionally biased region" description="Basic and acidic residues" evidence="11">
    <location>
        <begin position="491"/>
        <end position="505"/>
    </location>
</feature>
<keyword evidence="5 10" id="KW-0863">Zinc-finger</keyword>
<evidence type="ECO:0000256" key="8">
    <source>
        <dbReference type="ARBA" id="ARBA00023163"/>
    </source>
</evidence>
<evidence type="ECO:0000256" key="6">
    <source>
        <dbReference type="ARBA" id="ARBA00022833"/>
    </source>
</evidence>
<dbReference type="InterPro" id="IPR001374">
    <property type="entry name" value="R3H_dom"/>
</dbReference>
<sequence>MIIKPCINSSKRQPPVNLKRDINLIGQLLATSSHCVHADNFTVPKEFENKPVRKRSRLITNYKLLVIASSACHENFVDLEYADGIVLVFEVDEKPQVFLDELIKVIPSFSMYFAPTKCKVMFVDMQSLNTSLAFQRESLEVVERFTYFGSRVSSDCGVTDKIDVRICKARVAFANLRLLWCKSGIFLSLKGRVYQTTIRAILLYGCETWLVRAAELRVALSSLPYENFVDLEYADDIVLVFEVDEKPQVFLDELIKVIPSFSMHFAPTKCKVMFVDIQSLNTSLAFQRESLEVVERFTYFGSRVSSDCGVTDKIDVRICKARVAFANLRLLWCKSGIFLSLKGRTQGDFFATNSTLMLAVTMIGISSVNPYSMRPSYSGTRRPSNPDPFGHRMPHYLAGFYTERYGYPPAFYAGYVGVPYNGYGYVHPVSRQPGPPVEQFYSQSYRPRRPYPYPNPYYQPDNHQRLDPGANLRTGRFHYPSESQRGSTSRRTNDQTCEPKPELPARRRRKKRGAIVQGPSDSSEIQSNIPDSPPEPKPATSDNPSELQPTIVDSSSEEEPVPDVVCQTPEPASSSVIGISSSMIITPYRTMDDVDYNLRGWFLESLRLGFSVSNYAICHENFVDLEYADDIVLVFEVDEKPQVFLDELIKVIPSFSMHFAPTKCKVMFVDIQSLNTSFAFQRASLEVVERFTYFGSRVSSGCALSSLPYENFVDLEYADDIVLVFEVDEKPQVFLDELIKVIPSFSMHFAPTKCKVMFVDIQSLNTSLAFQRESLEVVERFTYFGSRVSSDCGVTDKIDVRICKARVAFANLRLLWCKSEKLIHQLRHGQYQCLICISRVRQRDPVWSCSICFHIYHLSCIKSWAEKCKATATGEQSDVTSQACWRCPACQTKQVCDEDGKDRPLEYICFCGRVRNPEYHPARTSIPHGCDEICGKLRTLSGSKDESTKYLRQTMCTHPCTELCHPGPCPPCVTRVSMTCPCGRIQQSMTCGDAPPAPCGQLCSQSLSETGCSCACGIHTCLYSCHTDQCPPCPWQLEIACFCGREEKTIICGSEDAKKIDFTPAIQELVQTAYVEFRSMDLTKIAAERSEVDMDSTRDQASFLSEALDAVALSTPVTNVLQSPGESKSVDTQKPLVPLLIPPVVKLGSSFSCSQTCGKQLSCGNHSCPDPCHSGECKPCPLEPSRCFTCPCGRVALSKLVSSGDVSGDRTSCVDRVPLCPNICARPHSMCGHPCPLTCHSGPCPPCELSTTAKCRCGRTSKELTCARFEELARTEGLVQMLCERICKRKKVCGRHKCKNKCCDLTAHSCSEICGRRLTCQRHNCEEPCHPGPCATCWRGVIYTELYCRCGLTVLPPPQPCGSVGPECVQPCNRVHDCDHPVRHTCHNDPICPPCTVLLTKECPGGHGVQFSMPCFQPVLSCGRTCGKRLPRCSHTCQRPCHVGDCIEPSASEQSYPCSQPCKKPRPDCGHSCRLPCHEAKGQTCLQAALAVKGGTDALSGRTATKLPPCQHRVDLVCSCGRLKEQQPCHQVQSKLYVLARQEQSSGGLPLSVKMKERTGEPLKLLACDDTCTKAELTSKALESRYADTLTWKRDAKEGLLVMPDAEAADDSQTSFEPPEYSDFLRQYALSNFTFAVGVERQFYSMLTELWKPTEKQGAPPVRVLNHHFPPMNKKRRRFIRELAEFYGMECYTFDPEPSRHVMVLAKRGEARLPGRTSDHRACLTNSLQRDFKGTVHVRHITNAIVNEGLSGDRYKHAINRMIVQITNSQPHCSNRVFKPFDDKYVLGWMDRALSLNVDLSQAGVHKEGYYGINLVAQKYTQTALSNCQIIQLRVSRHPRDASPVPTHTTGRSKPVYSQQQYLPKMVLSTESTKKIMDNCQHSVQYFTYFACHELQLYANLHVGSSKLILKRKTALDNRGHEAKMSKKRNRIAKTALTTHFRFGASWAPSGRSLVSHLIEEFFVMFTVENQTPSDIRQKLTDDLPKSRMKIRRPPPTSSLLQVSQIDRNNSTILAFI</sequence>
<keyword evidence="3" id="KW-0479">Metal-binding</keyword>
<keyword evidence="9" id="KW-0539">Nucleus</keyword>
<name>G7Y7H7_CLOSI</name>
<proteinExistence type="inferred from homology"/>
<evidence type="ECO:0000256" key="2">
    <source>
        <dbReference type="ARBA" id="ARBA00007269"/>
    </source>
</evidence>
<keyword evidence="15" id="KW-1185">Reference proteome</keyword>
<reference evidence="14" key="1">
    <citation type="journal article" date="2011" name="Genome Biol.">
        <title>The draft genome of the carcinogenic human liver fluke Clonorchis sinensis.</title>
        <authorList>
            <person name="Wang X."/>
            <person name="Chen W."/>
            <person name="Huang Y."/>
            <person name="Sun J."/>
            <person name="Men J."/>
            <person name="Liu H."/>
            <person name="Luo F."/>
            <person name="Guo L."/>
            <person name="Lv X."/>
            <person name="Deng C."/>
            <person name="Zhou C."/>
            <person name="Fan Y."/>
            <person name="Li X."/>
            <person name="Huang L."/>
            <person name="Hu Y."/>
            <person name="Liang C."/>
            <person name="Hu X."/>
            <person name="Xu J."/>
            <person name="Yu X."/>
        </authorList>
    </citation>
    <scope>NUCLEOTIDE SEQUENCE [LARGE SCALE GENOMIC DNA]</scope>
    <source>
        <strain evidence="14">Henan</strain>
    </source>
</reference>
<evidence type="ECO:0000256" key="1">
    <source>
        <dbReference type="ARBA" id="ARBA00004123"/>
    </source>
</evidence>
<protein>
    <submittedName>
        <fullName evidence="14">Transcriptional repressor NF-X1</fullName>
    </submittedName>
</protein>
<keyword evidence="7" id="KW-0805">Transcription regulation</keyword>
<dbReference type="InterPro" id="IPR001841">
    <property type="entry name" value="Znf_RING"/>
</dbReference>
<feature type="compositionally biased region" description="Polar residues" evidence="11">
    <location>
        <begin position="519"/>
        <end position="530"/>
    </location>
</feature>
<feature type="domain" description="R3H" evidence="13">
    <location>
        <begin position="1641"/>
        <end position="1708"/>
    </location>
</feature>
<evidence type="ECO:0000313" key="15">
    <source>
        <dbReference type="Proteomes" id="UP000008909"/>
    </source>
</evidence>